<evidence type="ECO:0008006" key="4">
    <source>
        <dbReference type="Google" id="ProtNLM"/>
    </source>
</evidence>
<feature type="transmembrane region" description="Helical" evidence="1">
    <location>
        <begin position="233"/>
        <end position="257"/>
    </location>
</feature>
<feature type="transmembrane region" description="Helical" evidence="1">
    <location>
        <begin position="474"/>
        <end position="494"/>
    </location>
</feature>
<dbReference type="Gene3D" id="2.60.40.10">
    <property type="entry name" value="Immunoglobulins"/>
    <property type="match status" value="1"/>
</dbReference>
<feature type="transmembrane region" description="Helical" evidence="1">
    <location>
        <begin position="368"/>
        <end position="391"/>
    </location>
</feature>
<feature type="transmembrane region" description="Helical" evidence="1">
    <location>
        <begin position="277"/>
        <end position="299"/>
    </location>
</feature>
<name>A0A168Q0G7_9BACL</name>
<keyword evidence="1" id="KW-0472">Membrane</keyword>
<feature type="transmembrane region" description="Helical" evidence="1">
    <location>
        <begin position="193"/>
        <end position="212"/>
    </location>
</feature>
<dbReference type="InterPro" id="IPR013783">
    <property type="entry name" value="Ig-like_fold"/>
</dbReference>
<evidence type="ECO:0000256" key="1">
    <source>
        <dbReference type="SAM" id="Phobius"/>
    </source>
</evidence>
<dbReference type="EMBL" id="LVJI01000007">
    <property type="protein sequence ID" value="OAB47254.1"/>
    <property type="molecule type" value="Genomic_DNA"/>
</dbReference>
<dbReference type="RefSeq" id="WP_084402855.1">
    <property type="nucleotide sequence ID" value="NZ_CP043611.1"/>
</dbReference>
<organism evidence="2 3">
    <name type="scientific">Paenibacillus antarcticus</name>
    <dbReference type="NCBI Taxonomy" id="253703"/>
    <lineage>
        <taxon>Bacteria</taxon>
        <taxon>Bacillati</taxon>
        <taxon>Bacillota</taxon>
        <taxon>Bacilli</taxon>
        <taxon>Bacillales</taxon>
        <taxon>Paenibacillaceae</taxon>
        <taxon>Paenibacillus</taxon>
    </lineage>
</organism>
<sequence length="1033" mass="119621">MAGIGFELRKLFREQGLINNVKAYTFSALTTIGPMVLCMFLIIALQRLMAINNGNYLDWELYIATVQYCFIFSILITSGITLVLTRFLSDMIFEKKYDHILASYYGALMICLPLGALTVWLFVPHVSASISYKFVTYLFFMELIVIWVQAVYLSALKDYTRIVRSFAIGVVISLISGWILLRYTELNATTAAILAIDIGFFIIAIMSSYHFEQVFAARRSHLYFRFLSYFKKFPSLFFIGTFFYAGIYIHSFVYWFISRDTLVADAYWVSPFYDLPVFYAFISVIPTLVTFVVSVETSFYERFRMYYKQVTEGGTFQEMERAKKDMQKTLMQEFSFLMEVQLLFTIVSIAIGMKALPMIGFTMAQTDAFNLLVVGYFMFIMMFVVLHLLLYFDDRKGVLIISTSFVVLNAVLTYWTMKGENDGLGMFIASFIAVIAAITRLMYVLRNIDYYTFCQQPISGFSKKNRSRKNWGKPVSVVSIIMTIMMLTACAAPVEDVSSVGKTSEQVTTSKSVEHLIEDKRIYDKDEDSSLKNLYVTVLPEKVSDEKQLNWYGLNRDTERNTDADLKAIVQEGASDGKGPGQGLFGYGQSEPNAKISLRGNTARYTSQKSYRIRLSDESGLWNNQQTINLNKHSIDLSRIRNKLSFDLFEQIPNFTSLRTQFVHLYVKDQSEGANNSQYEDYGLYTQIEQPNKMFLKSHWLDPYGQLYKVAFFEFGRYPDEIKSQSDPTYDKNKFETILEIKGREDHDKLIAMLDDVNNMSIPIEEVIEKHFDLDNYLTWMAVNILTDNMDTDANNFYLYSPLNSDKWYFLPWDYDGGWESQRNLGDISDYQSGLSNYWGSSLHNRYFRSKEHINQLKAKLEEMSKFINKDTVVKQLEAYQEQVEPFLKRSPDLKYLPGKISDISDEYKNISEVPEKSMQRFLEDLEKPKPFFLDDVDVEPGVQIFSWGLSYDFQGDDLVYDLSIALDPGFNQVVQEVKDIKSTTLTVKNLKNNTYYWKVIVRDSAGHEQIAFETFFDENGDYYYGVKKFEVN</sequence>
<dbReference type="OrthoDB" id="3235126at2"/>
<keyword evidence="1" id="KW-1133">Transmembrane helix</keyword>
<dbReference type="InterPro" id="IPR031617">
    <property type="entry name" value="PelG"/>
</dbReference>
<feature type="transmembrane region" description="Helical" evidence="1">
    <location>
        <begin position="21"/>
        <end position="45"/>
    </location>
</feature>
<comment type="caution">
    <text evidence="2">The sequence shown here is derived from an EMBL/GenBank/DDBJ whole genome shotgun (WGS) entry which is preliminary data.</text>
</comment>
<gene>
    <name evidence="2" type="ORF">PBAT_05975</name>
</gene>
<keyword evidence="3" id="KW-1185">Reference proteome</keyword>
<dbReference type="InterPro" id="IPR014867">
    <property type="entry name" value="Spore_coat_CotH_CotH2/3/7"/>
</dbReference>
<dbReference type="PANTHER" id="PTHR40050">
    <property type="entry name" value="INNER SPORE COAT PROTEIN H"/>
    <property type="match status" value="1"/>
</dbReference>
<dbReference type="AlphaFoldDB" id="A0A168Q0G7"/>
<evidence type="ECO:0000313" key="3">
    <source>
        <dbReference type="Proteomes" id="UP000077355"/>
    </source>
</evidence>
<dbReference type="Proteomes" id="UP000077355">
    <property type="component" value="Unassembled WGS sequence"/>
</dbReference>
<accession>A0A168Q0G7</accession>
<dbReference type="Pfam" id="PF08757">
    <property type="entry name" value="CotH"/>
    <property type="match status" value="1"/>
</dbReference>
<evidence type="ECO:0000313" key="2">
    <source>
        <dbReference type="EMBL" id="OAB47254.1"/>
    </source>
</evidence>
<proteinExistence type="predicted"/>
<dbReference type="Pfam" id="PF16933">
    <property type="entry name" value="PelG"/>
    <property type="match status" value="1"/>
</dbReference>
<feature type="transmembrane region" description="Helical" evidence="1">
    <location>
        <begin position="100"/>
        <end position="122"/>
    </location>
</feature>
<dbReference type="PANTHER" id="PTHR40050:SF1">
    <property type="entry name" value="INNER SPORE COAT PROTEIN H"/>
    <property type="match status" value="1"/>
</dbReference>
<feature type="transmembrane region" description="Helical" evidence="1">
    <location>
        <begin position="398"/>
        <end position="417"/>
    </location>
</feature>
<keyword evidence="1" id="KW-0812">Transmembrane</keyword>
<feature type="transmembrane region" description="Helical" evidence="1">
    <location>
        <begin position="65"/>
        <end position="88"/>
    </location>
</feature>
<feature type="transmembrane region" description="Helical" evidence="1">
    <location>
        <begin position="334"/>
        <end position="356"/>
    </location>
</feature>
<reference evidence="2 3" key="1">
    <citation type="submission" date="2016-03" db="EMBL/GenBank/DDBJ databases">
        <title>Draft genome sequence of Paenibacillus antarcticus CECT 5836.</title>
        <authorList>
            <person name="Shin S.-K."/>
            <person name="Yi H."/>
        </authorList>
    </citation>
    <scope>NUCLEOTIDE SEQUENCE [LARGE SCALE GENOMIC DNA]</scope>
    <source>
        <strain evidence="2 3">CECT 5836</strain>
    </source>
</reference>
<feature type="transmembrane region" description="Helical" evidence="1">
    <location>
        <begin position="162"/>
        <end position="181"/>
    </location>
</feature>
<feature type="transmembrane region" description="Helical" evidence="1">
    <location>
        <begin position="423"/>
        <end position="443"/>
    </location>
</feature>
<protein>
    <recommendedName>
        <fullName evidence="4">Spore coat protein CotH</fullName>
    </recommendedName>
</protein>
<feature type="transmembrane region" description="Helical" evidence="1">
    <location>
        <begin position="134"/>
        <end position="155"/>
    </location>
</feature>